<dbReference type="InterPro" id="IPR027417">
    <property type="entry name" value="P-loop_NTPase"/>
</dbReference>
<dbReference type="PANTHER" id="PTHR42788">
    <property type="entry name" value="TAURINE IMPORT ATP-BINDING PROTEIN-RELATED"/>
    <property type="match status" value="1"/>
</dbReference>
<evidence type="ECO:0000256" key="1">
    <source>
        <dbReference type="ARBA" id="ARBA00022448"/>
    </source>
</evidence>
<gene>
    <name evidence="6" type="ORF">THER5_1760</name>
</gene>
<evidence type="ECO:0000313" key="7">
    <source>
        <dbReference type="Proteomes" id="UP000029003"/>
    </source>
</evidence>
<dbReference type="SUPFAM" id="SSF52540">
    <property type="entry name" value="P-loop containing nucleoside triphosphate hydrolases"/>
    <property type="match status" value="1"/>
</dbReference>
<reference evidence="6 7" key="1">
    <citation type="submission" date="2014-03" db="EMBL/GenBank/DDBJ databases">
        <title>Genomics of Bifidobacteria.</title>
        <authorList>
            <person name="Ventura M."/>
            <person name="Milani C."/>
            <person name="Lugli G.A."/>
        </authorList>
    </citation>
    <scope>NUCLEOTIDE SEQUENCE [LARGE SCALE GENOMIC DNA]</scope>
    <source>
        <strain evidence="6 7">LMG 21395</strain>
    </source>
</reference>
<name>A0A087E9D8_9BIFI</name>
<dbReference type="PROSITE" id="PS00211">
    <property type="entry name" value="ABC_TRANSPORTER_1"/>
    <property type="match status" value="1"/>
</dbReference>
<evidence type="ECO:0000313" key="6">
    <source>
        <dbReference type="EMBL" id="KFJ04389.1"/>
    </source>
</evidence>
<dbReference type="OrthoDB" id="4425833at2"/>
<dbReference type="SMART" id="SM00382">
    <property type="entry name" value="AAA"/>
    <property type="match status" value="1"/>
</dbReference>
<dbReference type="AlphaFoldDB" id="A0A087E9D8"/>
<dbReference type="RefSeq" id="WP_029577034.1">
    <property type="nucleotide sequence ID" value="NZ_JGZT01000002.1"/>
</dbReference>
<protein>
    <submittedName>
        <fullName evidence="6">ABC transporter ATP-binding protein</fullName>
        <ecNumber evidence="6">3.6.3.31</ecNumber>
    </submittedName>
</protein>
<keyword evidence="6" id="KW-0378">Hydrolase</keyword>
<feature type="region of interest" description="Disordered" evidence="4">
    <location>
        <begin position="223"/>
        <end position="255"/>
    </location>
</feature>
<keyword evidence="1" id="KW-0813">Transport</keyword>
<keyword evidence="2" id="KW-0547">Nucleotide-binding</keyword>
<dbReference type="Pfam" id="PF00005">
    <property type="entry name" value="ABC_tran"/>
    <property type="match status" value="1"/>
</dbReference>
<evidence type="ECO:0000256" key="2">
    <source>
        <dbReference type="ARBA" id="ARBA00022741"/>
    </source>
</evidence>
<dbReference type="Gene3D" id="3.40.50.300">
    <property type="entry name" value="P-loop containing nucleotide triphosphate hydrolases"/>
    <property type="match status" value="1"/>
</dbReference>
<dbReference type="InterPro" id="IPR017871">
    <property type="entry name" value="ABC_transporter-like_CS"/>
</dbReference>
<sequence length="255" mass="26762">MLLKAIDLAHRFPGTDILFEHLDFEISPGQTVALCGPSGCGKSTLLSILAGWVKPWAGQVERDDIHRIGWVFQNPYGVPERTALDHVVFPLLCHGLSRREAIPEALQAMGLFDLEYAADRKFSELSGGEAQRLMLARAVCSHPDVLLVDEPTAQLDTRTAASVSEVLGNLAGQGMIVVVATHDPRARDACDRVVDLADYAPVGAENAYGDAGQSAAARVDGSVAESASGNIDENAAGSVAGSADGSLAGSEGVRS</sequence>
<accession>A0A087E9D8</accession>
<dbReference type="GO" id="GO:0005524">
    <property type="term" value="F:ATP binding"/>
    <property type="evidence" value="ECO:0007669"/>
    <property type="project" value="UniProtKB-KW"/>
</dbReference>
<proteinExistence type="predicted"/>
<dbReference type="Proteomes" id="UP000029003">
    <property type="component" value="Unassembled WGS sequence"/>
</dbReference>
<feature type="compositionally biased region" description="Low complexity" evidence="4">
    <location>
        <begin position="235"/>
        <end position="255"/>
    </location>
</feature>
<organism evidence="6 7">
    <name type="scientific">Bifidobacterium thermacidophilum subsp. thermacidophilum</name>
    <dbReference type="NCBI Taxonomy" id="79262"/>
    <lineage>
        <taxon>Bacteria</taxon>
        <taxon>Bacillati</taxon>
        <taxon>Actinomycetota</taxon>
        <taxon>Actinomycetes</taxon>
        <taxon>Bifidobacteriales</taxon>
        <taxon>Bifidobacteriaceae</taxon>
        <taxon>Bifidobacterium</taxon>
    </lineage>
</organism>
<dbReference type="EC" id="3.6.3.31" evidence="6"/>
<dbReference type="InterPro" id="IPR050166">
    <property type="entry name" value="ABC_transporter_ATP-bind"/>
</dbReference>
<comment type="caution">
    <text evidence="6">The sequence shown here is derived from an EMBL/GenBank/DDBJ whole genome shotgun (WGS) entry which is preliminary data.</text>
</comment>
<evidence type="ECO:0000256" key="3">
    <source>
        <dbReference type="ARBA" id="ARBA00022840"/>
    </source>
</evidence>
<keyword evidence="3 6" id="KW-0067">ATP-binding</keyword>
<feature type="domain" description="ABC transporter" evidence="5">
    <location>
        <begin position="3"/>
        <end position="227"/>
    </location>
</feature>
<dbReference type="PROSITE" id="PS50893">
    <property type="entry name" value="ABC_TRANSPORTER_2"/>
    <property type="match status" value="1"/>
</dbReference>
<evidence type="ECO:0000256" key="4">
    <source>
        <dbReference type="SAM" id="MobiDB-lite"/>
    </source>
</evidence>
<dbReference type="GO" id="GO:0016887">
    <property type="term" value="F:ATP hydrolysis activity"/>
    <property type="evidence" value="ECO:0007669"/>
    <property type="project" value="InterPro"/>
</dbReference>
<evidence type="ECO:0000259" key="5">
    <source>
        <dbReference type="PROSITE" id="PS50893"/>
    </source>
</evidence>
<dbReference type="InterPro" id="IPR003439">
    <property type="entry name" value="ABC_transporter-like_ATP-bd"/>
</dbReference>
<dbReference type="EMBL" id="JGZT01000002">
    <property type="protein sequence ID" value="KFJ04389.1"/>
    <property type="molecule type" value="Genomic_DNA"/>
</dbReference>
<dbReference type="InterPro" id="IPR003593">
    <property type="entry name" value="AAA+_ATPase"/>
</dbReference>
<dbReference type="PANTHER" id="PTHR42788:SF13">
    <property type="entry name" value="ALIPHATIC SULFONATES IMPORT ATP-BINDING PROTEIN SSUB"/>
    <property type="match status" value="1"/>
</dbReference>